<dbReference type="RefSeq" id="WP_098693091.1">
    <property type="nucleotide sequence ID" value="NZ_CP023778.1"/>
</dbReference>
<gene>
    <name evidence="1" type="ORF">CRH09_06170</name>
</gene>
<sequence>MSDKLAHVKVLFHAVTLDGFGARRYVGHHRLDPARTFLHTVVAPALWRAITADDPGYDPLGPPTDAQGTAAVRFFVTFLEAHREFERLAHPHDELWHLLYQPGQEGCFFDDLCAALRADDPDWAGPAPFDAYPPAIHPPPVKAGRPA</sequence>
<accession>A0A291REY4</accession>
<organism evidence="1 2">
    <name type="scientific">Nocardia terpenica</name>
    <dbReference type="NCBI Taxonomy" id="455432"/>
    <lineage>
        <taxon>Bacteria</taxon>
        <taxon>Bacillati</taxon>
        <taxon>Actinomycetota</taxon>
        <taxon>Actinomycetes</taxon>
        <taxon>Mycobacteriales</taxon>
        <taxon>Nocardiaceae</taxon>
        <taxon>Nocardia</taxon>
    </lineage>
</organism>
<dbReference type="AlphaFoldDB" id="A0A291REY4"/>
<evidence type="ECO:0000313" key="2">
    <source>
        <dbReference type="Proteomes" id="UP000221961"/>
    </source>
</evidence>
<dbReference type="Proteomes" id="UP000221961">
    <property type="component" value="Chromosome"/>
</dbReference>
<dbReference type="EMBL" id="CP023778">
    <property type="protein sequence ID" value="ATL65860.1"/>
    <property type="molecule type" value="Genomic_DNA"/>
</dbReference>
<name>A0A291REY4_9NOCA</name>
<protein>
    <submittedName>
        <fullName evidence="1">Uncharacterized protein</fullName>
    </submittedName>
</protein>
<dbReference type="GeneID" id="88357015"/>
<proteinExistence type="predicted"/>
<evidence type="ECO:0000313" key="1">
    <source>
        <dbReference type="EMBL" id="ATL65860.1"/>
    </source>
</evidence>
<dbReference type="KEGG" id="ntp:CRH09_06170"/>
<reference evidence="1 2" key="1">
    <citation type="submission" date="2017-10" db="EMBL/GenBank/DDBJ databases">
        <title>Comparative genomics between pathogenic Norcardia.</title>
        <authorList>
            <person name="Zeng L."/>
        </authorList>
    </citation>
    <scope>NUCLEOTIDE SEQUENCE [LARGE SCALE GENOMIC DNA]</scope>
    <source>
        <strain evidence="1 2">NC_YFY_NT001</strain>
    </source>
</reference>